<dbReference type="GO" id="GO:0048046">
    <property type="term" value="C:apoplast"/>
    <property type="evidence" value="ECO:0007669"/>
    <property type="project" value="UniProtKB-SubCell"/>
</dbReference>
<keyword evidence="3" id="KW-0964">Secreted</keyword>
<evidence type="ECO:0000256" key="4">
    <source>
        <dbReference type="ARBA" id="ARBA00022729"/>
    </source>
</evidence>
<keyword evidence="2" id="KW-0052">Apoplast</keyword>
<dbReference type="EMBL" id="JXTB01000295">
    <property type="protein sequence ID" value="PON47401.1"/>
    <property type="molecule type" value="Genomic_DNA"/>
</dbReference>
<dbReference type="InterPro" id="IPR006766">
    <property type="entry name" value="EXORDIUM-like"/>
</dbReference>
<keyword evidence="4 6" id="KW-0732">Signal</keyword>
<dbReference type="AlphaFoldDB" id="A0A2P5BF34"/>
<gene>
    <name evidence="7" type="ORF">PanWU01x14_244850</name>
</gene>
<reference evidence="8" key="1">
    <citation type="submission" date="2016-06" db="EMBL/GenBank/DDBJ databases">
        <title>Parallel loss of symbiosis genes in relatives of nitrogen-fixing non-legume Parasponia.</title>
        <authorList>
            <person name="Van Velzen R."/>
            <person name="Holmer R."/>
            <person name="Bu F."/>
            <person name="Rutten L."/>
            <person name="Van Zeijl A."/>
            <person name="Liu W."/>
            <person name="Santuari L."/>
            <person name="Cao Q."/>
            <person name="Sharma T."/>
            <person name="Shen D."/>
            <person name="Roswanjaya Y."/>
            <person name="Wardhani T."/>
            <person name="Kalhor M.S."/>
            <person name="Jansen J."/>
            <person name="Van den Hoogen J."/>
            <person name="Gungor B."/>
            <person name="Hartog M."/>
            <person name="Hontelez J."/>
            <person name="Verver J."/>
            <person name="Yang W.-C."/>
            <person name="Schijlen E."/>
            <person name="Repin R."/>
            <person name="Schilthuizen M."/>
            <person name="Schranz E."/>
            <person name="Heidstra R."/>
            <person name="Miyata K."/>
            <person name="Fedorova E."/>
            <person name="Kohlen W."/>
            <person name="Bisseling T."/>
            <person name="Smit S."/>
            <person name="Geurts R."/>
        </authorList>
    </citation>
    <scope>NUCLEOTIDE SEQUENCE [LARGE SCALE GENOMIC DNA]</scope>
    <source>
        <strain evidence="8">cv. WU1-14</strain>
    </source>
</reference>
<organism evidence="7 8">
    <name type="scientific">Parasponia andersonii</name>
    <name type="common">Sponia andersonii</name>
    <dbReference type="NCBI Taxonomy" id="3476"/>
    <lineage>
        <taxon>Eukaryota</taxon>
        <taxon>Viridiplantae</taxon>
        <taxon>Streptophyta</taxon>
        <taxon>Embryophyta</taxon>
        <taxon>Tracheophyta</taxon>
        <taxon>Spermatophyta</taxon>
        <taxon>Magnoliopsida</taxon>
        <taxon>eudicotyledons</taxon>
        <taxon>Gunneridae</taxon>
        <taxon>Pentapetalae</taxon>
        <taxon>rosids</taxon>
        <taxon>fabids</taxon>
        <taxon>Rosales</taxon>
        <taxon>Cannabaceae</taxon>
        <taxon>Parasponia</taxon>
    </lineage>
</organism>
<evidence type="ECO:0000256" key="2">
    <source>
        <dbReference type="ARBA" id="ARBA00022523"/>
    </source>
</evidence>
<comment type="subcellular location">
    <subcellularLocation>
        <location evidence="1">Secreted</location>
        <location evidence="1">Extracellular space</location>
        <location evidence="1">Apoplast</location>
    </subcellularLocation>
</comment>
<evidence type="ECO:0000256" key="5">
    <source>
        <dbReference type="ARBA" id="ARBA00023591"/>
    </source>
</evidence>
<proteinExistence type="inferred from homology"/>
<comment type="similarity">
    <text evidence="5">Belongs to the EXORDIUM family.</text>
</comment>
<evidence type="ECO:0000256" key="3">
    <source>
        <dbReference type="ARBA" id="ARBA00022525"/>
    </source>
</evidence>
<dbReference type="STRING" id="3476.A0A2P5BF34"/>
<dbReference type="Pfam" id="PF04674">
    <property type="entry name" value="Phi_1"/>
    <property type="match status" value="1"/>
</dbReference>
<evidence type="ECO:0000313" key="8">
    <source>
        <dbReference type="Proteomes" id="UP000237105"/>
    </source>
</evidence>
<feature type="signal peptide" evidence="6">
    <location>
        <begin position="1"/>
        <end position="27"/>
    </location>
</feature>
<dbReference type="PANTHER" id="PTHR31279">
    <property type="entry name" value="PROTEIN EXORDIUM-LIKE 5"/>
    <property type="match status" value="1"/>
</dbReference>
<accession>A0A2P5BF34</accession>
<evidence type="ECO:0000256" key="1">
    <source>
        <dbReference type="ARBA" id="ARBA00004271"/>
    </source>
</evidence>
<dbReference type="Proteomes" id="UP000237105">
    <property type="component" value="Unassembled WGS sequence"/>
</dbReference>
<evidence type="ECO:0000256" key="6">
    <source>
        <dbReference type="SAM" id="SignalP"/>
    </source>
</evidence>
<comment type="caution">
    <text evidence="7">The sequence shown here is derived from an EMBL/GenBank/DDBJ whole genome shotgun (WGS) entry which is preliminary data.</text>
</comment>
<name>A0A2P5BF34_PARAD</name>
<protein>
    <submittedName>
        <fullName evidence="7">Phosphate-induced protein</fullName>
    </submittedName>
</protein>
<dbReference type="OrthoDB" id="1934167at2759"/>
<sequence>MASLAFSYVSLLLLVLSSCFSVPSIAAARMLSAMVQPRNPVLNYHNGPLLNGNVTVNILWYGKFSPSQRSILVDFVHSVGKQSTVTISVDVLENDWWVQRGCSYSRRRESNPRRELFSREITHDPKAHFSSLQSRWS</sequence>
<dbReference type="PANTHER" id="PTHR31279:SF78">
    <property type="entry name" value="PROTEIN EXORDIUM-LIKE 2"/>
    <property type="match status" value="1"/>
</dbReference>
<feature type="chain" id="PRO_5015138419" evidence="6">
    <location>
        <begin position="28"/>
        <end position="137"/>
    </location>
</feature>
<keyword evidence="8" id="KW-1185">Reference proteome</keyword>
<evidence type="ECO:0000313" key="7">
    <source>
        <dbReference type="EMBL" id="PON47401.1"/>
    </source>
</evidence>